<protein>
    <submittedName>
        <fullName evidence="1">Uncharacterized protein</fullName>
    </submittedName>
</protein>
<comment type="caution">
    <text evidence="1">The sequence shown here is derived from an EMBL/GenBank/DDBJ whole genome shotgun (WGS) entry which is preliminary data.</text>
</comment>
<sequence length="229" mass="27706">MYSHTRGLTNDKRGRVEKEKQVDDAAYINLVDARELFEHVQLLNKKIADQEKLFERRIHEVRENYRRQLEQHKRAMELKLMHHHERTRHDLRQYQSFQDGWLDQYAEEQGHLWDLARTQHDGIHKMAKAGAITTDGGYQPRPYSHGVSNARVYLSEFQFYVYMHPQLPRTPEVLIQRFAMGLRGRAYEWVYPILQDKRRFHTYYRDFTAFLDAFAREFAHGKRYSFDMN</sequence>
<dbReference type="EMBL" id="SWFS01000179">
    <property type="protein sequence ID" value="KAA8915240.1"/>
    <property type="molecule type" value="Genomic_DNA"/>
</dbReference>
<name>A0A642V5G9_9ASCO</name>
<organism evidence="1 2">
    <name type="scientific">Trichomonascus ciferrii</name>
    <dbReference type="NCBI Taxonomy" id="44093"/>
    <lineage>
        <taxon>Eukaryota</taxon>
        <taxon>Fungi</taxon>
        <taxon>Dikarya</taxon>
        <taxon>Ascomycota</taxon>
        <taxon>Saccharomycotina</taxon>
        <taxon>Dipodascomycetes</taxon>
        <taxon>Dipodascales</taxon>
        <taxon>Trichomonascaceae</taxon>
        <taxon>Trichomonascus</taxon>
        <taxon>Trichomonascus ciferrii complex</taxon>
    </lineage>
</organism>
<gene>
    <name evidence="1" type="ORF">TRICI_002597</name>
</gene>
<proteinExistence type="predicted"/>
<accession>A0A642V5G9</accession>
<dbReference type="Proteomes" id="UP000761534">
    <property type="component" value="Unassembled WGS sequence"/>
</dbReference>
<dbReference type="AlphaFoldDB" id="A0A642V5G9"/>
<evidence type="ECO:0000313" key="1">
    <source>
        <dbReference type="EMBL" id="KAA8915240.1"/>
    </source>
</evidence>
<reference evidence="1" key="1">
    <citation type="journal article" date="2019" name="G3 (Bethesda)">
        <title>Genome Assemblies of Two Rare Opportunistic Yeast Pathogens: Diutina rugosa (syn. Candida rugosa) and Trichomonascus ciferrii (syn. Candida ciferrii).</title>
        <authorList>
            <person name="Mixao V."/>
            <person name="Saus E."/>
            <person name="Hansen A.P."/>
            <person name="Lass-Florl C."/>
            <person name="Gabaldon T."/>
        </authorList>
    </citation>
    <scope>NUCLEOTIDE SEQUENCE</scope>
    <source>
        <strain evidence="1">CBS 4856</strain>
    </source>
</reference>
<dbReference type="VEuPathDB" id="FungiDB:TRICI_002597"/>
<evidence type="ECO:0000313" key="2">
    <source>
        <dbReference type="Proteomes" id="UP000761534"/>
    </source>
</evidence>
<keyword evidence="2" id="KW-1185">Reference proteome</keyword>